<dbReference type="SUPFAM" id="SSF52540">
    <property type="entry name" value="P-loop containing nucleoside triphosphate hydrolases"/>
    <property type="match status" value="1"/>
</dbReference>
<sequence>MEPSRSTQAGGQAAVAIGGDAHGPVMTNPVFAGPATPLAVAVKSPLGIFNAVSLDSFTGREWLIAEIDEWFGRDGSGYLWIESEAGLGKTALAAWLVRERGWFSHFARHAQGASARVALQNIAGQLICAYGLDEFAPGGMLPEWVHTPSGFEAVLTAASSRATDFDRPLVIVVDGADEAECTDDGLPWACRRSCRTGCA</sequence>
<evidence type="ECO:0000313" key="4">
    <source>
        <dbReference type="Proteomes" id="UP001165269"/>
    </source>
</evidence>
<dbReference type="RefSeq" id="WP_242766227.1">
    <property type="nucleotide sequence ID" value="NZ_JALDAY010000005.1"/>
</dbReference>
<feature type="domain" description="Nephrocystin 3-like N-terminal" evidence="2">
    <location>
        <begin position="61"/>
        <end position="185"/>
    </location>
</feature>
<dbReference type="InterPro" id="IPR027417">
    <property type="entry name" value="P-loop_NTPase"/>
</dbReference>
<reference evidence="3" key="1">
    <citation type="submission" date="2022-03" db="EMBL/GenBank/DDBJ databases">
        <title>Streptomyces 7R015 and 7R016 isolated from Barleria lupulina in Thailand.</title>
        <authorList>
            <person name="Kanchanasin P."/>
            <person name="Phongsopitanun W."/>
            <person name="Tanasupawat S."/>
        </authorList>
    </citation>
    <scope>NUCLEOTIDE SEQUENCE</scope>
    <source>
        <strain evidence="3">7R015</strain>
    </source>
</reference>
<evidence type="ECO:0000259" key="2">
    <source>
        <dbReference type="Pfam" id="PF24883"/>
    </source>
</evidence>
<dbReference type="GO" id="GO:0005524">
    <property type="term" value="F:ATP binding"/>
    <property type="evidence" value="ECO:0007669"/>
    <property type="project" value="UniProtKB-KW"/>
</dbReference>
<proteinExistence type="predicted"/>
<accession>A0ABS9Y740</accession>
<evidence type="ECO:0000313" key="3">
    <source>
        <dbReference type="EMBL" id="MCI3273030.1"/>
    </source>
</evidence>
<protein>
    <submittedName>
        <fullName evidence="3">ATP-binding protein</fullName>
    </submittedName>
</protein>
<organism evidence="3 4">
    <name type="scientific">Streptomyces cylindrosporus</name>
    <dbReference type="NCBI Taxonomy" id="2927583"/>
    <lineage>
        <taxon>Bacteria</taxon>
        <taxon>Bacillati</taxon>
        <taxon>Actinomycetota</taxon>
        <taxon>Actinomycetes</taxon>
        <taxon>Kitasatosporales</taxon>
        <taxon>Streptomycetaceae</taxon>
        <taxon>Streptomyces</taxon>
    </lineage>
</organism>
<keyword evidence="4" id="KW-1185">Reference proteome</keyword>
<keyword evidence="3" id="KW-0067">ATP-binding</keyword>
<dbReference type="Proteomes" id="UP001165269">
    <property type="component" value="Unassembled WGS sequence"/>
</dbReference>
<dbReference type="EMBL" id="JALDAY010000005">
    <property type="protein sequence ID" value="MCI3273030.1"/>
    <property type="molecule type" value="Genomic_DNA"/>
</dbReference>
<name>A0ABS9Y740_9ACTN</name>
<dbReference type="InterPro" id="IPR056884">
    <property type="entry name" value="NPHP3-like_N"/>
</dbReference>
<dbReference type="Pfam" id="PF24883">
    <property type="entry name" value="NPHP3_N"/>
    <property type="match status" value="1"/>
</dbReference>
<keyword evidence="1" id="KW-0677">Repeat</keyword>
<gene>
    <name evidence="3" type="ORF">MQP27_18120</name>
</gene>
<dbReference type="Gene3D" id="3.40.50.300">
    <property type="entry name" value="P-loop containing nucleotide triphosphate hydrolases"/>
    <property type="match status" value="1"/>
</dbReference>
<evidence type="ECO:0000256" key="1">
    <source>
        <dbReference type="ARBA" id="ARBA00022737"/>
    </source>
</evidence>
<keyword evidence="3" id="KW-0547">Nucleotide-binding</keyword>
<comment type="caution">
    <text evidence="3">The sequence shown here is derived from an EMBL/GenBank/DDBJ whole genome shotgun (WGS) entry which is preliminary data.</text>
</comment>